<dbReference type="Proteomes" id="UP000691718">
    <property type="component" value="Unassembled WGS sequence"/>
</dbReference>
<keyword evidence="2" id="KW-1185">Reference proteome</keyword>
<organism evidence="1 2">
    <name type="scientific">Parnassius apollo</name>
    <name type="common">Apollo butterfly</name>
    <name type="synonym">Papilio apollo</name>
    <dbReference type="NCBI Taxonomy" id="110799"/>
    <lineage>
        <taxon>Eukaryota</taxon>
        <taxon>Metazoa</taxon>
        <taxon>Ecdysozoa</taxon>
        <taxon>Arthropoda</taxon>
        <taxon>Hexapoda</taxon>
        <taxon>Insecta</taxon>
        <taxon>Pterygota</taxon>
        <taxon>Neoptera</taxon>
        <taxon>Endopterygota</taxon>
        <taxon>Lepidoptera</taxon>
        <taxon>Glossata</taxon>
        <taxon>Ditrysia</taxon>
        <taxon>Papilionoidea</taxon>
        <taxon>Papilionidae</taxon>
        <taxon>Parnassiinae</taxon>
        <taxon>Parnassini</taxon>
        <taxon>Parnassius</taxon>
        <taxon>Parnassius</taxon>
    </lineage>
</organism>
<evidence type="ECO:0000313" key="2">
    <source>
        <dbReference type="Proteomes" id="UP000691718"/>
    </source>
</evidence>
<comment type="caution">
    <text evidence="1">The sequence shown here is derived from an EMBL/GenBank/DDBJ whole genome shotgun (WGS) entry which is preliminary data.</text>
</comment>
<dbReference type="AlphaFoldDB" id="A0A8S3WXW7"/>
<gene>
    <name evidence="1" type="ORF">PAPOLLO_LOCUS11820</name>
</gene>
<name>A0A8S3WXW7_PARAO</name>
<sequence>MNTKFYFFIYYLISGYDVTSISYDQSQTGELNVQVDLKDIQIIALMKGGKEEYVDYDYAYDYSEMTIKPQNRTTPKPLQVYNGTSAVTDSVRDNTTIAATVFAENTTVAASIKTSSETWNTTAYEYTTTSRSTVITENETIAENKNVTSTTESTSSCKMGFLLNHKGECVLKVQGTGNALLKLVKLSQKLKLRRENKSNPED</sequence>
<reference evidence="1" key="1">
    <citation type="submission" date="2021-04" db="EMBL/GenBank/DDBJ databases">
        <authorList>
            <person name="Tunstrom K."/>
        </authorList>
    </citation>
    <scope>NUCLEOTIDE SEQUENCE</scope>
</reference>
<proteinExistence type="predicted"/>
<dbReference type="EMBL" id="CAJQZP010000851">
    <property type="protein sequence ID" value="CAG4989467.1"/>
    <property type="molecule type" value="Genomic_DNA"/>
</dbReference>
<evidence type="ECO:0000313" key="1">
    <source>
        <dbReference type="EMBL" id="CAG4989467.1"/>
    </source>
</evidence>
<dbReference type="OrthoDB" id="6700395at2759"/>
<protein>
    <submittedName>
        <fullName evidence="1">(apollo) hypothetical protein</fullName>
    </submittedName>
</protein>
<accession>A0A8S3WXW7</accession>